<gene>
    <name evidence="3" type="primary">LOC109471225</name>
</gene>
<accession>A0A6P4Z4S1</accession>
<keyword evidence="2" id="KW-1185">Reference proteome</keyword>
<proteinExistence type="predicted"/>
<evidence type="ECO:0000313" key="2">
    <source>
        <dbReference type="Proteomes" id="UP000515135"/>
    </source>
</evidence>
<feature type="compositionally biased region" description="Basic and acidic residues" evidence="1">
    <location>
        <begin position="158"/>
        <end position="175"/>
    </location>
</feature>
<dbReference type="Proteomes" id="UP000515135">
    <property type="component" value="Unplaced"/>
</dbReference>
<sequence>MSLPLLSFQNRHDKCHQESRCRSDPRYRPSRVIITDSVAVEMLRKFITQQDIYRHAEDYVLCKDTLYVESFNNACLQYVDKRIVFGTMNYTTRMGLAILDWNENVDREATSVYSRQTVANPRQRAGSKNLKAKTYRFVQEIQKCFLDTVRSRNGLPEPPRRHPAQEDDENIRDSDSGTDCSSDED</sequence>
<evidence type="ECO:0000256" key="1">
    <source>
        <dbReference type="SAM" id="MobiDB-lite"/>
    </source>
</evidence>
<feature type="region of interest" description="Disordered" evidence="1">
    <location>
        <begin position="150"/>
        <end position="185"/>
    </location>
</feature>
<name>A0A6P4Z4S1_BRABE</name>
<organism evidence="2 3">
    <name type="scientific">Branchiostoma belcheri</name>
    <name type="common">Amphioxus</name>
    <dbReference type="NCBI Taxonomy" id="7741"/>
    <lineage>
        <taxon>Eukaryota</taxon>
        <taxon>Metazoa</taxon>
        <taxon>Chordata</taxon>
        <taxon>Cephalochordata</taxon>
        <taxon>Leptocardii</taxon>
        <taxon>Amphioxiformes</taxon>
        <taxon>Branchiostomatidae</taxon>
        <taxon>Branchiostoma</taxon>
    </lineage>
</organism>
<dbReference type="OrthoDB" id="5987860at2759"/>
<dbReference type="GeneID" id="109471225"/>
<evidence type="ECO:0000313" key="3">
    <source>
        <dbReference type="RefSeq" id="XP_019626067.1"/>
    </source>
</evidence>
<dbReference type="AlphaFoldDB" id="A0A6P4Z4S1"/>
<dbReference type="KEGG" id="bbel:109471225"/>
<dbReference type="RefSeq" id="XP_019626067.1">
    <property type="nucleotide sequence ID" value="XM_019770508.1"/>
</dbReference>
<protein>
    <submittedName>
        <fullName evidence="3">Uncharacterized protein LOC109471225</fullName>
    </submittedName>
</protein>
<reference evidence="3" key="1">
    <citation type="submission" date="2025-08" db="UniProtKB">
        <authorList>
            <consortium name="RefSeq"/>
        </authorList>
    </citation>
    <scope>IDENTIFICATION</scope>
    <source>
        <tissue evidence="3">Gonad</tissue>
    </source>
</reference>